<evidence type="ECO:0000313" key="3">
    <source>
        <dbReference type="EMBL" id="PLR85981.1"/>
    </source>
</evidence>
<dbReference type="EMBL" id="PGVA01000004">
    <property type="protein sequence ID" value="PLR85981.1"/>
    <property type="molecule type" value="Genomic_DNA"/>
</dbReference>
<keyword evidence="2" id="KW-0472">Membrane</keyword>
<evidence type="ECO:0000313" key="4">
    <source>
        <dbReference type="EMBL" id="PLS00100.1"/>
    </source>
</evidence>
<dbReference type="OrthoDB" id="2989424at2"/>
<feature type="compositionally biased region" description="Basic residues" evidence="1">
    <location>
        <begin position="117"/>
        <end position="126"/>
    </location>
</feature>
<organism evidence="3 5">
    <name type="scientific">Bacillus canaveralius</name>
    <dbReference type="NCBI Taxonomy" id="1403243"/>
    <lineage>
        <taxon>Bacteria</taxon>
        <taxon>Bacillati</taxon>
        <taxon>Bacillota</taxon>
        <taxon>Bacilli</taxon>
        <taxon>Bacillales</taxon>
        <taxon>Bacillaceae</taxon>
        <taxon>Bacillus</taxon>
    </lineage>
</organism>
<feature type="region of interest" description="Disordered" evidence="1">
    <location>
        <begin position="72"/>
        <end position="126"/>
    </location>
</feature>
<gene>
    <name evidence="3" type="ORF">CU635_02800</name>
    <name evidence="4" type="ORF">CVD25_04510</name>
</gene>
<proteinExistence type="predicted"/>
<dbReference type="AlphaFoldDB" id="A0A2N5GRC0"/>
<name>A0A2N5GRC0_9BACI</name>
<comment type="caution">
    <text evidence="3">The sequence shown here is derived from an EMBL/GenBank/DDBJ whole genome shotgun (WGS) entry which is preliminary data.</text>
</comment>
<feature type="compositionally biased region" description="Basic residues" evidence="1">
    <location>
        <begin position="98"/>
        <end position="108"/>
    </location>
</feature>
<sequence length="126" mass="14084">MKNRTASIMAICITILAAIGIIGSLISNPAGFLQRIAVIVLIVAAVYFLFRRFYQSSPEKQEQRAFVKAAKKSKKRLHHKDGGQNKQRANVRSLASLRKNKATKKHPSHLTVIEGKKGKKKDRATF</sequence>
<evidence type="ECO:0000313" key="5">
    <source>
        <dbReference type="Proteomes" id="UP000234951"/>
    </source>
</evidence>
<evidence type="ECO:0000256" key="1">
    <source>
        <dbReference type="SAM" id="MobiDB-lite"/>
    </source>
</evidence>
<dbReference type="Proteomes" id="UP000234951">
    <property type="component" value="Unassembled WGS sequence"/>
</dbReference>
<accession>A0A2N5GRC0</accession>
<keyword evidence="6" id="KW-1185">Reference proteome</keyword>
<feature type="transmembrane region" description="Helical" evidence="2">
    <location>
        <begin position="7"/>
        <end position="26"/>
    </location>
</feature>
<dbReference type="InterPro" id="IPR048110">
    <property type="entry name" value="SA1362/YqhP-like"/>
</dbReference>
<dbReference type="EMBL" id="PGVD01000013">
    <property type="protein sequence ID" value="PLS00100.1"/>
    <property type="molecule type" value="Genomic_DNA"/>
</dbReference>
<dbReference type="Proteomes" id="UP000235114">
    <property type="component" value="Unassembled WGS sequence"/>
</dbReference>
<evidence type="ECO:0000313" key="6">
    <source>
        <dbReference type="Proteomes" id="UP000235114"/>
    </source>
</evidence>
<keyword evidence="2" id="KW-1133">Transmembrane helix</keyword>
<evidence type="ECO:0000256" key="2">
    <source>
        <dbReference type="SAM" id="Phobius"/>
    </source>
</evidence>
<feature type="transmembrane region" description="Helical" evidence="2">
    <location>
        <begin position="32"/>
        <end position="50"/>
    </location>
</feature>
<reference evidence="4 6" key="2">
    <citation type="submission" date="2017-12" db="EMBL/GenBank/DDBJ databases">
        <title>Comparative Functional Genomics of Dry Heat Resistant strains isolated from the Viking Spacecraft.</title>
        <authorList>
            <person name="Seuylemezian A."/>
            <person name="Cooper K."/>
            <person name="Vaishampayan P."/>
        </authorList>
    </citation>
    <scope>NUCLEOTIDE SEQUENCE [LARGE SCALE GENOMIC DNA]</scope>
    <source>
        <strain evidence="4 6">ATCC 29669</strain>
    </source>
</reference>
<keyword evidence="2" id="KW-0812">Transmembrane</keyword>
<reference evidence="3 5" key="1">
    <citation type="submission" date="2017-11" db="EMBL/GenBank/DDBJ databases">
        <title>Comparitive Functional Genomics of Dry Heat Resistant strains isolated from the Viking Spacecraft.</title>
        <authorList>
            <person name="Seuylemezian A."/>
            <person name="Cooper K."/>
            <person name="Vaishampayan P."/>
        </authorList>
    </citation>
    <scope>NUCLEOTIDE SEQUENCE [LARGE SCALE GENOMIC DNA]</scope>
    <source>
        <strain evidence="3 5">M4.6</strain>
    </source>
</reference>
<dbReference type="NCBIfam" id="NF041554">
    <property type="entry name" value="SA1362_fam"/>
    <property type="match status" value="1"/>
</dbReference>
<evidence type="ECO:0008006" key="7">
    <source>
        <dbReference type="Google" id="ProtNLM"/>
    </source>
</evidence>
<protein>
    <recommendedName>
        <fullName evidence="7">YqhP</fullName>
    </recommendedName>
</protein>